<protein>
    <submittedName>
        <fullName evidence="2">Uncharacterized protein</fullName>
    </submittedName>
</protein>
<keyword evidence="3" id="KW-1185">Reference proteome</keyword>
<organism evidence="2 3">
    <name type="scientific">Mycena maculata</name>
    <dbReference type="NCBI Taxonomy" id="230809"/>
    <lineage>
        <taxon>Eukaryota</taxon>
        <taxon>Fungi</taxon>
        <taxon>Dikarya</taxon>
        <taxon>Basidiomycota</taxon>
        <taxon>Agaricomycotina</taxon>
        <taxon>Agaricomycetes</taxon>
        <taxon>Agaricomycetidae</taxon>
        <taxon>Agaricales</taxon>
        <taxon>Marasmiineae</taxon>
        <taxon>Mycenaceae</taxon>
        <taxon>Mycena</taxon>
    </lineage>
</organism>
<dbReference type="AlphaFoldDB" id="A0AAD7ICL4"/>
<comment type="caution">
    <text evidence="2">The sequence shown here is derived from an EMBL/GenBank/DDBJ whole genome shotgun (WGS) entry which is preliminary data.</text>
</comment>
<keyword evidence="1" id="KW-1133">Transmembrane helix</keyword>
<sequence length="54" mass="6151">MSSLVWDANILLSNFHPSKLLRTYQRQQKHLIYIIVLALIAAPLPDFASAVLEM</sequence>
<reference evidence="2" key="1">
    <citation type="submission" date="2023-03" db="EMBL/GenBank/DDBJ databases">
        <title>Massive genome expansion in bonnet fungi (Mycena s.s.) driven by repeated elements and novel gene families across ecological guilds.</title>
        <authorList>
            <consortium name="Lawrence Berkeley National Laboratory"/>
            <person name="Harder C.B."/>
            <person name="Miyauchi S."/>
            <person name="Viragh M."/>
            <person name="Kuo A."/>
            <person name="Thoen E."/>
            <person name="Andreopoulos B."/>
            <person name="Lu D."/>
            <person name="Skrede I."/>
            <person name="Drula E."/>
            <person name="Henrissat B."/>
            <person name="Morin E."/>
            <person name="Kohler A."/>
            <person name="Barry K."/>
            <person name="LaButti K."/>
            <person name="Morin E."/>
            <person name="Salamov A."/>
            <person name="Lipzen A."/>
            <person name="Mereny Z."/>
            <person name="Hegedus B."/>
            <person name="Baldrian P."/>
            <person name="Stursova M."/>
            <person name="Weitz H."/>
            <person name="Taylor A."/>
            <person name="Grigoriev I.V."/>
            <person name="Nagy L.G."/>
            <person name="Martin F."/>
            <person name="Kauserud H."/>
        </authorList>
    </citation>
    <scope>NUCLEOTIDE SEQUENCE</scope>
    <source>
        <strain evidence="2">CBHHK188m</strain>
    </source>
</reference>
<name>A0AAD7ICL4_9AGAR</name>
<accession>A0AAD7ICL4</accession>
<evidence type="ECO:0000313" key="2">
    <source>
        <dbReference type="EMBL" id="KAJ7739239.1"/>
    </source>
</evidence>
<feature type="transmembrane region" description="Helical" evidence="1">
    <location>
        <begin position="31"/>
        <end position="52"/>
    </location>
</feature>
<keyword evidence="1" id="KW-0812">Transmembrane</keyword>
<evidence type="ECO:0000256" key="1">
    <source>
        <dbReference type="SAM" id="Phobius"/>
    </source>
</evidence>
<evidence type="ECO:0000313" key="3">
    <source>
        <dbReference type="Proteomes" id="UP001215280"/>
    </source>
</evidence>
<keyword evidence="1" id="KW-0472">Membrane</keyword>
<dbReference type="Proteomes" id="UP001215280">
    <property type="component" value="Unassembled WGS sequence"/>
</dbReference>
<gene>
    <name evidence="2" type="ORF">DFH07DRAFT_965790</name>
</gene>
<dbReference type="EMBL" id="JARJLG010000133">
    <property type="protein sequence ID" value="KAJ7739239.1"/>
    <property type="molecule type" value="Genomic_DNA"/>
</dbReference>
<proteinExistence type="predicted"/>